<evidence type="ECO:0000259" key="2">
    <source>
        <dbReference type="Pfam" id="PF21149"/>
    </source>
</evidence>
<proteinExistence type="predicted"/>
<evidence type="ECO:0000313" key="3">
    <source>
        <dbReference type="EMBL" id="KAF7431536.1"/>
    </source>
</evidence>
<accession>A0A834UCW8</accession>
<keyword evidence="4" id="KW-1185">Reference proteome</keyword>
<sequence>MSFLNSRFPQTNNMEESKNSIYNHKQTNTMDPISRIMLEYTYEGRVDARIITEDIRGTRTDVSVRFFKIIDVVITCGLEMHKVVANNIPIIKSKTVEFVMNKDNRSTEKLDSPMLSKIFLKLFAIDLEFELHIVLEKRTSAEYCILLKKTNKIPENTLIIHIKSNKFTRLQQVQTVHEKNEEESISNTRIILVEKGNFKSVLLGFFNSLQKEPRKNIFRAVLIQDLNARKFSLNLPLYCEQLETDLVPNVLRPGNLRIT</sequence>
<evidence type="ECO:0000256" key="1">
    <source>
        <dbReference type="SAM" id="MobiDB-lite"/>
    </source>
</evidence>
<organism evidence="3 4">
    <name type="scientific">Vespula pensylvanica</name>
    <name type="common">Western yellow jacket</name>
    <name type="synonym">Wasp</name>
    <dbReference type="NCBI Taxonomy" id="30213"/>
    <lineage>
        <taxon>Eukaryota</taxon>
        <taxon>Metazoa</taxon>
        <taxon>Ecdysozoa</taxon>
        <taxon>Arthropoda</taxon>
        <taxon>Hexapoda</taxon>
        <taxon>Insecta</taxon>
        <taxon>Pterygota</taxon>
        <taxon>Neoptera</taxon>
        <taxon>Endopterygota</taxon>
        <taxon>Hymenoptera</taxon>
        <taxon>Apocrita</taxon>
        <taxon>Aculeata</taxon>
        <taxon>Vespoidea</taxon>
        <taxon>Vespidae</taxon>
        <taxon>Vespinae</taxon>
        <taxon>Vespula</taxon>
    </lineage>
</organism>
<feature type="region of interest" description="Disordered" evidence="1">
    <location>
        <begin position="1"/>
        <end position="25"/>
    </location>
</feature>
<evidence type="ECO:0000313" key="4">
    <source>
        <dbReference type="Proteomes" id="UP000600918"/>
    </source>
</evidence>
<name>A0A834UCW8_VESPE</name>
<comment type="caution">
    <text evidence="3">The sequence shown here is derived from an EMBL/GenBank/DDBJ whole genome shotgun (WGS) entry which is preliminary data.</text>
</comment>
<protein>
    <recommendedName>
        <fullName evidence="2">Fatty acid synthase pseudo-KR domain-containing protein</fullName>
    </recommendedName>
</protein>
<dbReference type="Pfam" id="PF21149">
    <property type="entry name" value="FAS_pseudo-KR"/>
    <property type="match status" value="1"/>
</dbReference>
<dbReference type="AlphaFoldDB" id="A0A834UCW8"/>
<feature type="domain" description="Fatty acid synthase pseudo-KR" evidence="2">
    <location>
        <begin position="174"/>
        <end position="255"/>
    </location>
</feature>
<dbReference type="Proteomes" id="UP000600918">
    <property type="component" value="Unassembled WGS sequence"/>
</dbReference>
<gene>
    <name evidence="3" type="ORF">H0235_004460</name>
</gene>
<dbReference type="Gene3D" id="3.40.50.720">
    <property type="entry name" value="NAD(P)-binding Rossmann-like Domain"/>
    <property type="match status" value="1"/>
</dbReference>
<dbReference type="EMBL" id="JACSDY010000003">
    <property type="protein sequence ID" value="KAF7431536.1"/>
    <property type="molecule type" value="Genomic_DNA"/>
</dbReference>
<reference evidence="3" key="1">
    <citation type="journal article" date="2020" name="G3 (Bethesda)">
        <title>High-Quality Assemblies for Three Invasive Social Wasps from the &lt;i&gt;Vespula&lt;/i&gt; Genus.</title>
        <authorList>
            <person name="Harrop T.W.R."/>
            <person name="Guhlin J."/>
            <person name="McLaughlin G.M."/>
            <person name="Permina E."/>
            <person name="Stockwell P."/>
            <person name="Gilligan J."/>
            <person name="Le Lec M.F."/>
            <person name="Gruber M.A.M."/>
            <person name="Quinn O."/>
            <person name="Lovegrove M."/>
            <person name="Duncan E.J."/>
            <person name="Remnant E.J."/>
            <person name="Van Eeckhoven J."/>
            <person name="Graham B."/>
            <person name="Knapp R.A."/>
            <person name="Langford K.W."/>
            <person name="Kronenberg Z."/>
            <person name="Press M.O."/>
            <person name="Eacker S.M."/>
            <person name="Wilson-Rankin E.E."/>
            <person name="Purcell J."/>
            <person name="Lester P.J."/>
            <person name="Dearden P.K."/>
        </authorList>
    </citation>
    <scope>NUCLEOTIDE SEQUENCE</scope>
    <source>
        <strain evidence="3">Volc-1</strain>
    </source>
</reference>
<dbReference type="InterPro" id="IPR049391">
    <property type="entry name" value="FAS_pseudo-KR"/>
</dbReference>